<reference evidence="1 2" key="1">
    <citation type="submission" date="2019-10" db="EMBL/GenBank/DDBJ databases">
        <title>Actinomadura rubteroloni sp. nov. and Actinomadura macrotermitis sp. nov., isolated from the gut of fungus growing-termite Macrotermes natalensis.</title>
        <authorList>
            <person name="Benndorf R."/>
            <person name="Martin K."/>
            <person name="Kuefner M."/>
            <person name="De Beer W."/>
            <person name="Kaster A.-K."/>
            <person name="Vollmers J."/>
            <person name="Poulsen M."/>
            <person name="Beemelmanns C."/>
        </authorList>
    </citation>
    <scope>NUCLEOTIDE SEQUENCE [LARGE SCALE GENOMIC DNA]</scope>
    <source>
        <strain evidence="1 2">RB68</strain>
    </source>
</reference>
<dbReference type="Pfam" id="PF10604">
    <property type="entry name" value="Polyketide_cyc2"/>
    <property type="match status" value="1"/>
</dbReference>
<sequence>MAVRHHFIDAPPDAVWAALADGSRYADWVVGTKRILREDPQWPQVGAEIRFEFGAGPLTFSDRTVVRVCEPPERLELEIKARIFGTVRMAFSLTAWGEGTLVIADEHPLTGLGTGLQGPPAELVLNLRNRLMLRNLDAVVQDKRRSPAVRV</sequence>
<dbReference type="Gene3D" id="3.30.530.20">
    <property type="match status" value="1"/>
</dbReference>
<dbReference type="EMBL" id="WEGH01000003">
    <property type="protein sequence ID" value="MQY06779.1"/>
    <property type="molecule type" value="Genomic_DNA"/>
</dbReference>
<dbReference type="InterPro" id="IPR023393">
    <property type="entry name" value="START-like_dom_sf"/>
</dbReference>
<dbReference type="Proteomes" id="UP000487268">
    <property type="component" value="Unassembled WGS sequence"/>
</dbReference>
<evidence type="ECO:0008006" key="3">
    <source>
        <dbReference type="Google" id="ProtNLM"/>
    </source>
</evidence>
<protein>
    <recommendedName>
        <fullName evidence="3">Polyketide cyclase</fullName>
    </recommendedName>
</protein>
<dbReference type="AlphaFoldDB" id="A0A7K0C030"/>
<name>A0A7K0C030_9ACTN</name>
<evidence type="ECO:0000313" key="1">
    <source>
        <dbReference type="EMBL" id="MQY06779.1"/>
    </source>
</evidence>
<organism evidence="1 2">
    <name type="scientific">Actinomadura macrotermitis</name>
    <dbReference type="NCBI Taxonomy" id="2585200"/>
    <lineage>
        <taxon>Bacteria</taxon>
        <taxon>Bacillati</taxon>
        <taxon>Actinomycetota</taxon>
        <taxon>Actinomycetes</taxon>
        <taxon>Streptosporangiales</taxon>
        <taxon>Thermomonosporaceae</taxon>
        <taxon>Actinomadura</taxon>
    </lineage>
</organism>
<dbReference type="InterPro" id="IPR019587">
    <property type="entry name" value="Polyketide_cyclase/dehydratase"/>
</dbReference>
<dbReference type="SUPFAM" id="SSF55961">
    <property type="entry name" value="Bet v1-like"/>
    <property type="match status" value="1"/>
</dbReference>
<proteinExistence type="predicted"/>
<dbReference type="OrthoDB" id="4483486at2"/>
<keyword evidence="2" id="KW-1185">Reference proteome</keyword>
<evidence type="ECO:0000313" key="2">
    <source>
        <dbReference type="Proteomes" id="UP000487268"/>
    </source>
</evidence>
<accession>A0A7K0C030</accession>
<dbReference type="RefSeq" id="WP_153536229.1">
    <property type="nucleotide sequence ID" value="NZ_WEGH01000003.1"/>
</dbReference>
<comment type="caution">
    <text evidence="1">The sequence shown here is derived from an EMBL/GenBank/DDBJ whole genome shotgun (WGS) entry which is preliminary data.</text>
</comment>
<gene>
    <name evidence="1" type="ORF">ACRB68_48750</name>
</gene>
<dbReference type="CDD" id="cd07812">
    <property type="entry name" value="SRPBCC"/>
    <property type="match status" value="1"/>
</dbReference>